<dbReference type="NCBIfam" id="NF008425">
    <property type="entry name" value="PRK11259.1"/>
    <property type="match status" value="1"/>
</dbReference>
<dbReference type="InterPro" id="IPR006076">
    <property type="entry name" value="FAD-dep_OxRdtase"/>
</dbReference>
<keyword evidence="3" id="KW-0274">FAD</keyword>
<keyword evidence="2" id="KW-0285">Flavoprotein</keyword>
<evidence type="ECO:0000313" key="7">
    <source>
        <dbReference type="Proteomes" id="UP001224359"/>
    </source>
</evidence>
<dbReference type="PANTHER" id="PTHR10961:SF7">
    <property type="entry name" value="FAD DEPENDENT OXIDOREDUCTASE DOMAIN-CONTAINING PROTEIN"/>
    <property type="match status" value="1"/>
</dbReference>
<dbReference type="EC" id="1.5.3.-" evidence="6"/>
<dbReference type="Proteomes" id="UP001224359">
    <property type="component" value="Unassembled WGS sequence"/>
</dbReference>
<dbReference type="Gene3D" id="3.50.50.60">
    <property type="entry name" value="FAD/NAD(P)-binding domain"/>
    <property type="match status" value="1"/>
</dbReference>
<dbReference type="InterPro" id="IPR036188">
    <property type="entry name" value="FAD/NAD-bd_sf"/>
</dbReference>
<dbReference type="RefSeq" id="WP_306977128.1">
    <property type="nucleotide sequence ID" value="NZ_JAUSTQ010000009.1"/>
</dbReference>
<feature type="domain" description="FAD dependent oxidoreductase" evidence="5">
    <location>
        <begin position="3"/>
        <end position="354"/>
    </location>
</feature>
<evidence type="ECO:0000256" key="3">
    <source>
        <dbReference type="ARBA" id="ARBA00022827"/>
    </source>
</evidence>
<protein>
    <submittedName>
        <fullName evidence="6">Sarcosine oxidase/N-methyl-L-tryptophan oxidase</fullName>
        <ecNumber evidence="6">1.5.3.-</ecNumber>
        <ecNumber evidence="6">1.5.3.1</ecNumber>
    </submittedName>
</protein>
<dbReference type="SUPFAM" id="SSF51905">
    <property type="entry name" value="FAD/NAD(P)-binding domain"/>
    <property type="match status" value="1"/>
</dbReference>
<accession>A0ABT9VGP0</accession>
<evidence type="ECO:0000256" key="1">
    <source>
        <dbReference type="ARBA" id="ARBA00001974"/>
    </source>
</evidence>
<evidence type="ECO:0000313" key="6">
    <source>
        <dbReference type="EMBL" id="MDQ0160121.1"/>
    </source>
</evidence>
<reference evidence="6 7" key="1">
    <citation type="submission" date="2023-07" db="EMBL/GenBank/DDBJ databases">
        <title>Genomic Encyclopedia of Type Strains, Phase IV (KMG-IV): sequencing the most valuable type-strain genomes for metagenomic binning, comparative biology and taxonomic classification.</title>
        <authorList>
            <person name="Goeker M."/>
        </authorList>
    </citation>
    <scope>NUCLEOTIDE SEQUENCE [LARGE SCALE GENOMIC DNA]</scope>
    <source>
        <strain evidence="6 7">DSM 16460</strain>
    </source>
</reference>
<organism evidence="6 7">
    <name type="scientific">Alkalibacillus salilacus</name>
    <dbReference type="NCBI Taxonomy" id="284582"/>
    <lineage>
        <taxon>Bacteria</taxon>
        <taxon>Bacillati</taxon>
        <taxon>Bacillota</taxon>
        <taxon>Bacilli</taxon>
        <taxon>Bacillales</taxon>
        <taxon>Bacillaceae</taxon>
        <taxon>Alkalibacillus</taxon>
    </lineage>
</organism>
<dbReference type="GO" id="GO:0008115">
    <property type="term" value="F:sarcosine oxidase activity"/>
    <property type="evidence" value="ECO:0007669"/>
    <property type="project" value="UniProtKB-EC"/>
</dbReference>
<dbReference type="EC" id="1.5.3.1" evidence="6"/>
<dbReference type="Pfam" id="PF01266">
    <property type="entry name" value="DAO"/>
    <property type="match status" value="1"/>
</dbReference>
<dbReference type="Gene3D" id="3.30.9.10">
    <property type="entry name" value="D-Amino Acid Oxidase, subunit A, domain 2"/>
    <property type="match status" value="1"/>
</dbReference>
<proteinExistence type="predicted"/>
<evidence type="ECO:0000259" key="5">
    <source>
        <dbReference type="Pfam" id="PF01266"/>
    </source>
</evidence>
<keyword evidence="4 6" id="KW-0560">Oxidoreductase</keyword>
<comment type="cofactor">
    <cofactor evidence="1">
        <name>FAD</name>
        <dbReference type="ChEBI" id="CHEBI:57692"/>
    </cofactor>
</comment>
<comment type="caution">
    <text evidence="6">The sequence shown here is derived from an EMBL/GenBank/DDBJ whole genome shotgun (WGS) entry which is preliminary data.</text>
</comment>
<dbReference type="SUPFAM" id="SSF54373">
    <property type="entry name" value="FAD-linked reductases, C-terminal domain"/>
    <property type="match status" value="1"/>
</dbReference>
<dbReference type="InterPro" id="IPR045170">
    <property type="entry name" value="MTOX"/>
</dbReference>
<dbReference type="EMBL" id="JAUSTQ010000009">
    <property type="protein sequence ID" value="MDQ0160121.1"/>
    <property type="molecule type" value="Genomic_DNA"/>
</dbReference>
<name>A0ABT9VGP0_9BACI</name>
<keyword evidence="7" id="KW-1185">Reference proteome</keyword>
<dbReference type="PANTHER" id="PTHR10961">
    <property type="entry name" value="PEROXISOMAL SARCOSINE OXIDASE"/>
    <property type="match status" value="1"/>
</dbReference>
<gene>
    <name evidence="6" type="ORF">J2S77_002123</name>
</gene>
<evidence type="ECO:0000256" key="4">
    <source>
        <dbReference type="ARBA" id="ARBA00023002"/>
    </source>
</evidence>
<sequence>MYDVAIIGAGSMGLAAGYYLAKSGKNVLLVDSDNPPHDQGSHHGETRLIRQAYGEGSSYVPLAIRALTLWKELDLKTEDKLFYETGVLNIGDKNSEFIQQVRRSAAQFGLGLTEYSATEVNNKWQGFKLGKDLVGCFESESGVLMSERCLQTYRDLALNHGAELKSYAVVQNIVPKSDYVQIMLNDGKIDAQQVIISAGKHTNQFLEMLNEHAPLTPTRKTFSWFQANEAFYGEDYFPGWAYDVNQQTFYGFPSIENQGIKLGRHDGGQVVKRHEPLDSFGEHTSDINDVQNQVERLFSESMVHKEGQVCTYTNTPDGDFIIDQVPGYSHIHVACGFSGHGFKFSSVVGEILTEFIIDGESKFDLTPFRYERFRN</sequence>
<evidence type="ECO:0000256" key="2">
    <source>
        <dbReference type="ARBA" id="ARBA00022630"/>
    </source>
</evidence>